<proteinExistence type="predicted"/>
<sequence length="111" mass="12573">MMKKPLILLYIVMLIFSIRINAMEKHAASCSYYWVAETGPRSNPYTIIRLYDGTHKALTEISMSGFRLRVNSSMKKKLTRLTAATPLEDPEKIAVLLGIRPCRITSVKKNG</sequence>
<protein>
    <submittedName>
        <fullName evidence="1">Uncharacterized protein</fullName>
    </submittedName>
</protein>
<comment type="caution">
    <text evidence="1">The sequence shown here is derived from an EMBL/GenBank/DDBJ whole genome shotgun (WGS) entry which is preliminary data.</text>
</comment>
<evidence type="ECO:0000313" key="1">
    <source>
        <dbReference type="EMBL" id="MCD2423258.1"/>
    </source>
</evidence>
<reference evidence="1 2" key="1">
    <citation type="submission" date="2021-11" db="EMBL/GenBank/DDBJ databases">
        <title>Genomic of Niabella pedocola.</title>
        <authorList>
            <person name="Wu T."/>
        </authorList>
    </citation>
    <scope>NUCLEOTIDE SEQUENCE [LARGE SCALE GENOMIC DNA]</scope>
    <source>
        <strain evidence="1 2">JCM 31011</strain>
    </source>
</reference>
<keyword evidence="2" id="KW-1185">Reference proteome</keyword>
<dbReference type="EMBL" id="JAJNEC010000005">
    <property type="protein sequence ID" value="MCD2423258.1"/>
    <property type="molecule type" value="Genomic_DNA"/>
</dbReference>
<accession>A0ABS8PQ83</accession>
<gene>
    <name evidence="1" type="ORF">LQ567_10845</name>
</gene>
<dbReference type="RefSeq" id="WP_231004522.1">
    <property type="nucleotide sequence ID" value="NZ_JAJNEC010000005.1"/>
</dbReference>
<name>A0ABS8PQ83_9BACT</name>
<organism evidence="1 2">
    <name type="scientific">Niabella pedocola</name>
    <dbReference type="NCBI Taxonomy" id="1752077"/>
    <lineage>
        <taxon>Bacteria</taxon>
        <taxon>Pseudomonadati</taxon>
        <taxon>Bacteroidota</taxon>
        <taxon>Chitinophagia</taxon>
        <taxon>Chitinophagales</taxon>
        <taxon>Chitinophagaceae</taxon>
        <taxon>Niabella</taxon>
    </lineage>
</organism>
<evidence type="ECO:0000313" key="2">
    <source>
        <dbReference type="Proteomes" id="UP001199816"/>
    </source>
</evidence>
<dbReference type="Proteomes" id="UP001199816">
    <property type="component" value="Unassembled WGS sequence"/>
</dbReference>